<feature type="non-terminal residue" evidence="1">
    <location>
        <position position="51"/>
    </location>
</feature>
<protein>
    <submittedName>
        <fullName evidence="1">2534_t:CDS:1</fullName>
    </submittedName>
</protein>
<evidence type="ECO:0000313" key="1">
    <source>
        <dbReference type="EMBL" id="CAG8576395.1"/>
    </source>
</evidence>
<dbReference type="EMBL" id="CAJVPJ010001121">
    <property type="protein sequence ID" value="CAG8576395.1"/>
    <property type="molecule type" value="Genomic_DNA"/>
</dbReference>
<evidence type="ECO:0000313" key="2">
    <source>
        <dbReference type="Proteomes" id="UP000789572"/>
    </source>
</evidence>
<accession>A0A9N9G4A5</accession>
<dbReference type="OrthoDB" id="197206at2759"/>
<dbReference type="Gene3D" id="1.10.10.10">
    <property type="entry name" value="Winged helix-like DNA-binding domain superfamily/Winged helix DNA-binding domain"/>
    <property type="match status" value="1"/>
</dbReference>
<name>A0A9N9G4A5_9GLOM</name>
<dbReference type="AlphaFoldDB" id="A0A9N9G4A5"/>
<keyword evidence="2" id="KW-1185">Reference proteome</keyword>
<reference evidence="1" key="1">
    <citation type="submission" date="2021-06" db="EMBL/GenBank/DDBJ databases">
        <authorList>
            <person name="Kallberg Y."/>
            <person name="Tangrot J."/>
            <person name="Rosling A."/>
        </authorList>
    </citation>
    <scope>NUCLEOTIDE SEQUENCE</scope>
    <source>
        <strain evidence="1">IA702</strain>
    </source>
</reference>
<organism evidence="1 2">
    <name type="scientific">Paraglomus occultum</name>
    <dbReference type="NCBI Taxonomy" id="144539"/>
    <lineage>
        <taxon>Eukaryota</taxon>
        <taxon>Fungi</taxon>
        <taxon>Fungi incertae sedis</taxon>
        <taxon>Mucoromycota</taxon>
        <taxon>Glomeromycotina</taxon>
        <taxon>Glomeromycetes</taxon>
        <taxon>Paraglomerales</taxon>
        <taxon>Paraglomeraceae</taxon>
        <taxon>Paraglomus</taxon>
    </lineage>
</organism>
<dbReference type="InterPro" id="IPR036388">
    <property type="entry name" value="WH-like_DNA-bd_sf"/>
</dbReference>
<dbReference type="Proteomes" id="UP000789572">
    <property type="component" value="Unassembled WGS sequence"/>
</dbReference>
<gene>
    <name evidence="1" type="ORF">POCULU_LOCUS6262</name>
</gene>
<sequence length="51" mass="5726">MPRAGELSDFERGLIVGLHLGEKHAYQEIAAIVKRSKGAVQGVIERYMDER</sequence>
<comment type="caution">
    <text evidence="1">The sequence shown here is derived from an EMBL/GenBank/DDBJ whole genome shotgun (WGS) entry which is preliminary data.</text>
</comment>
<proteinExistence type="predicted"/>